<evidence type="ECO:0000313" key="3">
    <source>
        <dbReference type="Proteomes" id="UP001445335"/>
    </source>
</evidence>
<dbReference type="Proteomes" id="UP001445335">
    <property type="component" value="Unassembled WGS sequence"/>
</dbReference>
<proteinExistence type="predicted"/>
<comment type="caution">
    <text evidence="2">The sequence shown here is derived from an EMBL/GenBank/DDBJ whole genome shotgun (WGS) entry which is preliminary data.</text>
</comment>
<gene>
    <name evidence="2" type="ORF">WJX81_003915</name>
</gene>
<dbReference type="AlphaFoldDB" id="A0AAW1S3M1"/>
<keyword evidence="1" id="KW-1133">Transmembrane helix</keyword>
<accession>A0AAW1S3M1</accession>
<protein>
    <submittedName>
        <fullName evidence="2">Uncharacterized protein</fullName>
    </submittedName>
</protein>
<keyword evidence="1" id="KW-0812">Transmembrane</keyword>
<sequence>MAPASNARNTLGLAVLGGLLSSSCCVLQLFLNALSFGCAGFSLLTPYRPLFLALTAGSFGLAHWRNRNARQTLFALAVSASLALTPELGFLPER</sequence>
<keyword evidence="1" id="KW-0472">Membrane</keyword>
<evidence type="ECO:0000313" key="2">
    <source>
        <dbReference type="EMBL" id="KAK9840601.1"/>
    </source>
</evidence>
<name>A0AAW1S3M1_9CHLO</name>
<keyword evidence="3" id="KW-1185">Reference proteome</keyword>
<organism evidence="2 3">
    <name type="scientific">Elliptochloris bilobata</name>
    <dbReference type="NCBI Taxonomy" id="381761"/>
    <lineage>
        <taxon>Eukaryota</taxon>
        <taxon>Viridiplantae</taxon>
        <taxon>Chlorophyta</taxon>
        <taxon>core chlorophytes</taxon>
        <taxon>Trebouxiophyceae</taxon>
        <taxon>Trebouxiophyceae incertae sedis</taxon>
        <taxon>Elliptochloris clade</taxon>
        <taxon>Elliptochloris</taxon>
    </lineage>
</organism>
<dbReference type="EMBL" id="JALJOU010000013">
    <property type="protein sequence ID" value="KAK9840601.1"/>
    <property type="molecule type" value="Genomic_DNA"/>
</dbReference>
<feature type="transmembrane region" description="Helical" evidence="1">
    <location>
        <begin position="34"/>
        <end position="61"/>
    </location>
</feature>
<evidence type="ECO:0000256" key="1">
    <source>
        <dbReference type="SAM" id="Phobius"/>
    </source>
</evidence>
<reference evidence="2 3" key="1">
    <citation type="journal article" date="2024" name="Nat. Commun.">
        <title>Phylogenomics reveals the evolutionary origins of lichenization in chlorophyte algae.</title>
        <authorList>
            <person name="Puginier C."/>
            <person name="Libourel C."/>
            <person name="Otte J."/>
            <person name="Skaloud P."/>
            <person name="Haon M."/>
            <person name="Grisel S."/>
            <person name="Petersen M."/>
            <person name="Berrin J.G."/>
            <person name="Delaux P.M."/>
            <person name="Dal Grande F."/>
            <person name="Keller J."/>
        </authorList>
    </citation>
    <scope>NUCLEOTIDE SEQUENCE [LARGE SCALE GENOMIC DNA]</scope>
    <source>
        <strain evidence="2 3">SAG 245.80</strain>
    </source>
</reference>